<dbReference type="PANTHER" id="PTHR33986:SF15">
    <property type="entry name" value="MITOCHONDRIAL FISSION PROTEIN ELM1"/>
    <property type="match status" value="1"/>
</dbReference>
<name>A0A411HNM7_9GAMM</name>
<dbReference type="OrthoDB" id="272235at2"/>
<sequence>MQASIAAFVNFVVCAHLRGDHVTNVLISDTSTCWVISDGAAGNERQALALADAMAMTARIWRLQLRAPWSWFAPRLTWGATLALPAELRETLRAPWPQIAIGCGRHAALALRVLRERSAGKTFCVQILDPRIAPRHFDLVITPQHDQLVGRNVLTSLGALNPIDDAWLNDAARKFDHLRALPTPRTAIVIGASNRAQTLDRDYFDALLVRLSAVHQRDGGSFLVSTSRRTPSDIAVYLRKMFVQFPGVFWASAADGENPYAGFLAHATRIVVTPDSVNMLSEACASGKPVLTFVRQPLRGKLASLHANLRAAGYLQDLEAGTTILPAPAEPLRETAGIAAKVLRAWRGAQSSSDDAKK</sequence>
<dbReference type="EMBL" id="CP035704">
    <property type="protein sequence ID" value="QBB72074.1"/>
    <property type="molecule type" value="Genomic_DNA"/>
</dbReference>
<dbReference type="Proteomes" id="UP000291562">
    <property type="component" value="Chromosome"/>
</dbReference>
<protein>
    <submittedName>
        <fullName evidence="1">Nucleoside-diphosphate sugar epimerase</fullName>
    </submittedName>
</protein>
<dbReference type="KEGG" id="xbc:ELE36_17820"/>
<organism evidence="1 2">
    <name type="scientific">Pseudolysobacter antarcticus</name>
    <dbReference type="NCBI Taxonomy" id="2511995"/>
    <lineage>
        <taxon>Bacteria</taxon>
        <taxon>Pseudomonadati</taxon>
        <taxon>Pseudomonadota</taxon>
        <taxon>Gammaproteobacteria</taxon>
        <taxon>Lysobacterales</taxon>
        <taxon>Rhodanobacteraceae</taxon>
        <taxon>Pseudolysobacter</taxon>
    </lineage>
</organism>
<dbReference type="PANTHER" id="PTHR33986">
    <property type="entry name" value="OS02G0535700 PROTEIN"/>
    <property type="match status" value="1"/>
</dbReference>
<evidence type="ECO:0000313" key="1">
    <source>
        <dbReference type="EMBL" id="QBB72074.1"/>
    </source>
</evidence>
<evidence type="ECO:0000313" key="2">
    <source>
        <dbReference type="Proteomes" id="UP000291562"/>
    </source>
</evidence>
<dbReference type="Pfam" id="PF06258">
    <property type="entry name" value="Mito_fiss_Elm1"/>
    <property type="match status" value="1"/>
</dbReference>
<accession>A0A411HNM7</accession>
<gene>
    <name evidence="1" type="ORF">ELE36_17820</name>
</gene>
<keyword evidence="2" id="KW-1185">Reference proteome</keyword>
<dbReference type="InterPro" id="IPR009367">
    <property type="entry name" value="Elm1-like"/>
</dbReference>
<proteinExistence type="predicted"/>
<reference evidence="1 2" key="1">
    <citation type="submission" date="2019-01" db="EMBL/GenBank/DDBJ databases">
        <title>Pseudolysobacter antarctica gen. nov., sp. nov., isolated from Fildes Peninsula, Antarctica.</title>
        <authorList>
            <person name="Wei Z."/>
            <person name="Peng F."/>
        </authorList>
    </citation>
    <scope>NUCLEOTIDE SEQUENCE [LARGE SCALE GENOMIC DNA]</scope>
    <source>
        <strain evidence="1 2">AQ6-296</strain>
    </source>
</reference>
<dbReference type="AlphaFoldDB" id="A0A411HNM7"/>